<dbReference type="SMART" id="SM01042">
    <property type="entry name" value="Brr6_like_C_C"/>
    <property type="match status" value="1"/>
</dbReference>
<dbReference type="AlphaFoldDB" id="A0A4Y9XT97"/>
<feature type="compositionally biased region" description="Polar residues" evidence="1">
    <location>
        <begin position="58"/>
        <end position="71"/>
    </location>
</feature>
<dbReference type="OrthoDB" id="5961at2759"/>
<comment type="caution">
    <text evidence="4">The sequence shown here is derived from an EMBL/GenBank/DDBJ whole genome shotgun (WGS) entry which is preliminary data.</text>
</comment>
<feature type="domain" description="Brl1/Brr6" evidence="3">
    <location>
        <begin position="213"/>
        <end position="301"/>
    </location>
</feature>
<dbReference type="GO" id="GO:0031965">
    <property type="term" value="C:nuclear membrane"/>
    <property type="evidence" value="ECO:0007669"/>
    <property type="project" value="InterPro"/>
</dbReference>
<dbReference type="PANTHER" id="PTHR28136:SF1">
    <property type="entry name" value="NUCLEUS EXPORT PROTEIN BRL1"/>
    <property type="match status" value="1"/>
</dbReference>
<proteinExistence type="predicted"/>
<keyword evidence="2" id="KW-0472">Membrane</keyword>
<evidence type="ECO:0000259" key="3">
    <source>
        <dbReference type="SMART" id="SM01042"/>
    </source>
</evidence>
<accession>A0A4Y9XT97</accession>
<dbReference type="Proteomes" id="UP000298327">
    <property type="component" value="Unassembled WGS sequence"/>
</dbReference>
<protein>
    <recommendedName>
        <fullName evidence="3">Brl1/Brr6 domain-containing protein</fullName>
    </recommendedName>
</protein>
<gene>
    <name evidence="4" type="ORF">EVG20_g10082</name>
</gene>
<feature type="compositionally biased region" description="Basic and acidic residues" evidence="1">
    <location>
        <begin position="1"/>
        <end position="11"/>
    </location>
</feature>
<name>A0A4Y9XT97_9AGAM</name>
<reference evidence="4 5" key="1">
    <citation type="submission" date="2019-02" db="EMBL/GenBank/DDBJ databases">
        <title>Genome sequencing of the rare red list fungi Dentipellis fragilis.</title>
        <authorList>
            <person name="Buettner E."/>
            <person name="Kellner H."/>
        </authorList>
    </citation>
    <scope>NUCLEOTIDE SEQUENCE [LARGE SCALE GENOMIC DNA]</scope>
    <source>
        <strain evidence="4 5">DSM 105465</strain>
    </source>
</reference>
<dbReference type="EMBL" id="SEOQ01001142">
    <property type="protein sequence ID" value="TFY53504.1"/>
    <property type="molecule type" value="Genomic_DNA"/>
</dbReference>
<feature type="transmembrane region" description="Helical" evidence="2">
    <location>
        <begin position="276"/>
        <end position="297"/>
    </location>
</feature>
<feature type="transmembrane region" description="Helical" evidence="2">
    <location>
        <begin position="219"/>
        <end position="238"/>
    </location>
</feature>
<keyword evidence="2" id="KW-0812">Transmembrane</keyword>
<feature type="region of interest" description="Disordered" evidence="1">
    <location>
        <begin position="1"/>
        <end position="188"/>
    </location>
</feature>
<evidence type="ECO:0000313" key="5">
    <source>
        <dbReference type="Proteomes" id="UP000298327"/>
    </source>
</evidence>
<organism evidence="4 5">
    <name type="scientific">Dentipellis fragilis</name>
    <dbReference type="NCBI Taxonomy" id="205917"/>
    <lineage>
        <taxon>Eukaryota</taxon>
        <taxon>Fungi</taxon>
        <taxon>Dikarya</taxon>
        <taxon>Basidiomycota</taxon>
        <taxon>Agaricomycotina</taxon>
        <taxon>Agaricomycetes</taxon>
        <taxon>Russulales</taxon>
        <taxon>Hericiaceae</taxon>
        <taxon>Dentipellis</taxon>
    </lineage>
</organism>
<evidence type="ECO:0000313" key="4">
    <source>
        <dbReference type="EMBL" id="TFY53504.1"/>
    </source>
</evidence>
<feature type="compositionally biased region" description="Basic and acidic residues" evidence="1">
    <location>
        <begin position="115"/>
        <end position="129"/>
    </location>
</feature>
<keyword evidence="2" id="KW-1133">Transmembrane helix</keyword>
<feature type="region of interest" description="Disordered" evidence="1">
    <location>
        <begin position="342"/>
        <end position="370"/>
    </location>
</feature>
<dbReference type="GO" id="GO:0055088">
    <property type="term" value="P:lipid homeostasis"/>
    <property type="evidence" value="ECO:0007669"/>
    <property type="project" value="InterPro"/>
</dbReference>
<dbReference type="GO" id="GO:0006998">
    <property type="term" value="P:nuclear envelope organization"/>
    <property type="evidence" value="ECO:0007669"/>
    <property type="project" value="InterPro"/>
</dbReference>
<evidence type="ECO:0000256" key="2">
    <source>
        <dbReference type="SAM" id="Phobius"/>
    </source>
</evidence>
<feature type="compositionally biased region" description="Basic and acidic residues" evidence="1">
    <location>
        <begin position="359"/>
        <end position="370"/>
    </location>
</feature>
<dbReference type="InterPro" id="IPR018767">
    <property type="entry name" value="Brl1/Brr6_dom"/>
</dbReference>
<dbReference type="InterPro" id="IPR040202">
    <property type="entry name" value="Brl1/Brr6"/>
</dbReference>
<dbReference type="STRING" id="205917.A0A4Y9XT97"/>
<feature type="compositionally biased region" description="Polar residues" evidence="1">
    <location>
        <begin position="18"/>
        <end position="27"/>
    </location>
</feature>
<evidence type="ECO:0000256" key="1">
    <source>
        <dbReference type="SAM" id="MobiDB-lite"/>
    </source>
</evidence>
<dbReference type="PANTHER" id="PTHR28136">
    <property type="entry name" value="NUCLEUS EXPORT PROTEIN BRR6"/>
    <property type="match status" value="1"/>
</dbReference>
<sequence length="529" mass="58214">MPRPLRSERSTEAPMDFQFTSRPSTTFRPAWAADEPGSPLKRTHSEMSPPPDGAFPAPSQSFPTFGTNSNVPFLFNTPPPHTPHAPAWAPPAQHSPTKPYAELADIDMAELSPPKPEEKEKEKEKESEGGRSVAVGAMRRVFKSRQGARERLALKSTRRRADGEDEDASSGSENESDDGRSSPRKSRVQNLSHHYTLNVPSPAAPHTDTPYVLLGYLQFFFNLSLILLFLYLVLQFILTVQRDVEQRISEYSMDIVQEISNCAIQFKTNLCGTGPVPAMAFTLTSLAFLTVFINALLSLYRSRHQPAPTAPPLAHQPSFALPAAAPFAPQYLQAPAWGSNWHGVGEEDGQNAEPATTAGERRRREDDAEKHVAGSVKAVYGGILICLVHAAYHMLHWDPTVTECGSELACRHLECFLQVQDRFLTPPFQEGRKVSLVKGPGNARARHGALYDYAHVTQPAMQRVRSDSAATARQSASSRHDGLALHLALCLYCNWTRDTHASNGEWGSSGPRNTGLTSEHARIDVVLAT</sequence>
<keyword evidence="5" id="KW-1185">Reference proteome</keyword>
<dbReference type="Pfam" id="PF10104">
    <property type="entry name" value="Brr6_like_C_C"/>
    <property type="match status" value="1"/>
</dbReference>